<evidence type="ECO:0000313" key="3">
    <source>
        <dbReference type="Proteomes" id="UP000019374"/>
    </source>
</evidence>
<dbReference type="Pfam" id="PF06487">
    <property type="entry name" value="SAP18"/>
    <property type="match status" value="1"/>
</dbReference>
<sequence length="180" mass="18268">MELAAAKPSALPYPAVGTRLAFQLVYPDLRNAALVNEASPQYAVKDLGSIVIGQGRPGAETSGFGDSVSASRGEPEAGRTLGDACFVAGDYVSCAILPPLSDGSVAPAPASGARRDDASSGVRDARGQREGYVGRENGLARGGGRGARGGRGGFPMGAWRRGEALPHASPARPRGGGGHW</sequence>
<feature type="region of interest" description="Disordered" evidence="1">
    <location>
        <begin position="105"/>
        <end position="180"/>
    </location>
</feature>
<protein>
    <submittedName>
        <fullName evidence="2">Sin3-associated polypeptide Sap18</fullName>
    </submittedName>
</protein>
<reference evidence="2 3" key="1">
    <citation type="journal article" date="2013" name="Chin. Sci. Bull.">
        <title>Genome survey uncovers the secrets of sex and lifestyle in caterpillar fungus.</title>
        <authorList>
            <person name="Hu X."/>
            <person name="Zhang Y."/>
            <person name="Xiao G."/>
            <person name="Zheng P."/>
            <person name="Xia Y."/>
            <person name="Zhang X."/>
            <person name="St Leger R.J."/>
            <person name="Liu X."/>
            <person name="Wang C."/>
        </authorList>
    </citation>
    <scope>NUCLEOTIDE SEQUENCE [LARGE SCALE GENOMIC DNA]</scope>
    <source>
        <strain evidence="3">Co18 / CGMCC 3.14243</strain>
        <tissue evidence="2">Fruit-body</tissue>
    </source>
</reference>
<organism evidence="2 3">
    <name type="scientific">Ophiocordyceps sinensis (strain Co18 / CGMCC 3.14243)</name>
    <name type="common">Yarsagumba caterpillar fungus</name>
    <name type="synonym">Hirsutella sinensis</name>
    <dbReference type="NCBI Taxonomy" id="911162"/>
    <lineage>
        <taxon>Eukaryota</taxon>
        <taxon>Fungi</taxon>
        <taxon>Dikarya</taxon>
        <taxon>Ascomycota</taxon>
        <taxon>Pezizomycotina</taxon>
        <taxon>Sordariomycetes</taxon>
        <taxon>Hypocreomycetidae</taxon>
        <taxon>Hypocreales</taxon>
        <taxon>Ophiocordycipitaceae</taxon>
        <taxon>Ophiocordyceps</taxon>
    </lineage>
</organism>
<evidence type="ECO:0000313" key="2">
    <source>
        <dbReference type="EMBL" id="EQL02641.1"/>
    </source>
</evidence>
<dbReference type="Proteomes" id="UP000019374">
    <property type="component" value="Unassembled WGS sequence"/>
</dbReference>
<dbReference type="InterPro" id="IPR010516">
    <property type="entry name" value="SAP18"/>
</dbReference>
<gene>
    <name evidence="2" type="ORF">OCS_01651</name>
</gene>
<dbReference type="Gene3D" id="3.10.20.550">
    <property type="entry name" value="ASAP complex, SAP18 subunit"/>
    <property type="match status" value="1"/>
</dbReference>
<evidence type="ECO:0000256" key="1">
    <source>
        <dbReference type="SAM" id="MobiDB-lite"/>
    </source>
</evidence>
<feature type="compositionally biased region" description="Gly residues" evidence="1">
    <location>
        <begin position="140"/>
        <end position="155"/>
    </location>
</feature>
<name>T5AJS8_OPHSC</name>
<dbReference type="OrthoDB" id="440566at2759"/>
<dbReference type="InterPro" id="IPR042534">
    <property type="entry name" value="SAP18_sf"/>
</dbReference>
<dbReference type="eggNOG" id="KOG3391">
    <property type="taxonomic scope" value="Eukaryota"/>
</dbReference>
<dbReference type="AlphaFoldDB" id="T5AJS8"/>
<dbReference type="EMBL" id="KE652288">
    <property type="protein sequence ID" value="EQL02641.1"/>
    <property type="molecule type" value="Genomic_DNA"/>
</dbReference>
<proteinExistence type="predicted"/>
<feature type="region of interest" description="Disordered" evidence="1">
    <location>
        <begin position="56"/>
        <end position="76"/>
    </location>
</feature>
<dbReference type="HOGENOM" id="CLU_064128_0_0_1"/>
<feature type="compositionally biased region" description="Basic and acidic residues" evidence="1">
    <location>
        <begin position="113"/>
        <end position="133"/>
    </location>
</feature>
<accession>T5AJS8</accession>